<dbReference type="Gene3D" id="3.60.21.10">
    <property type="match status" value="1"/>
</dbReference>
<proteinExistence type="predicted"/>
<feature type="domain" description="Calcineurin-like phosphoesterase" evidence="1">
    <location>
        <begin position="21"/>
        <end position="213"/>
    </location>
</feature>
<dbReference type="PANTHER" id="PTHR42850:SF4">
    <property type="entry name" value="ZINC-DEPENDENT ENDOPOLYPHOSPHATASE"/>
    <property type="match status" value="1"/>
</dbReference>
<dbReference type="SUPFAM" id="SSF56300">
    <property type="entry name" value="Metallo-dependent phosphatases"/>
    <property type="match status" value="1"/>
</dbReference>
<accession>A0ABW4TUH0</accession>
<gene>
    <name evidence="2" type="ORF">ACFSGX_02295</name>
</gene>
<dbReference type="EC" id="3.1.-.-" evidence="2"/>
<comment type="caution">
    <text evidence="2">The sequence shown here is derived from an EMBL/GenBank/DDBJ whole genome shotgun (WGS) entry which is preliminary data.</text>
</comment>
<evidence type="ECO:0000313" key="2">
    <source>
        <dbReference type="EMBL" id="MFD1949596.1"/>
    </source>
</evidence>
<name>A0ABW4TUH0_9SPHN</name>
<dbReference type="RefSeq" id="WP_380927157.1">
    <property type="nucleotide sequence ID" value="NZ_JBHUGS010000001.1"/>
</dbReference>
<evidence type="ECO:0000313" key="3">
    <source>
        <dbReference type="Proteomes" id="UP001597400"/>
    </source>
</evidence>
<organism evidence="2 3">
    <name type="scientific">Sphingomonas arantia</name>
    <dbReference type="NCBI Taxonomy" id="1460676"/>
    <lineage>
        <taxon>Bacteria</taxon>
        <taxon>Pseudomonadati</taxon>
        <taxon>Pseudomonadota</taxon>
        <taxon>Alphaproteobacteria</taxon>
        <taxon>Sphingomonadales</taxon>
        <taxon>Sphingomonadaceae</taxon>
        <taxon>Sphingomonas</taxon>
    </lineage>
</organism>
<protein>
    <submittedName>
        <fullName evidence="2">Metallophosphoesterase family protein</fullName>
        <ecNumber evidence="2">3.1.-.-</ecNumber>
    </submittedName>
</protein>
<sequence length="255" mass="28585">MAFVLPWRSRKGPPSTTAGERIYAIGDVHGRYDLLRVLLDRIAAHSASLPPAQSQHIIQLGDMVDRGPDSARVVEHLHDLQQRAPDLIVLQGNHEEMMLRAYDAQLQVLRPWLGVGGRETLASFGMPPLDRDADDFDYVMQMRRDVPAAWVEWIRQLPCTAQSGDYFFCHAGIRPGVPLKRQNRQDLLWIREDFLGDTRDHGAVIVHGHSISAEVEMLENRIGIDTGAYDSDILTALYLEGTDRLVIATTSEDAA</sequence>
<dbReference type="Proteomes" id="UP001597400">
    <property type="component" value="Unassembled WGS sequence"/>
</dbReference>
<dbReference type="InterPro" id="IPR050126">
    <property type="entry name" value="Ap4A_hydrolase"/>
</dbReference>
<dbReference type="Pfam" id="PF00149">
    <property type="entry name" value="Metallophos"/>
    <property type="match status" value="1"/>
</dbReference>
<reference evidence="3" key="1">
    <citation type="journal article" date="2019" name="Int. J. Syst. Evol. Microbiol.">
        <title>The Global Catalogue of Microorganisms (GCM) 10K type strain sequencing project: providing services to taxonomists for standard genome sequencing and annotation.</title>
        <authorList>
            <consortium name="The Broad Institute Genomics Platform"/>
            <consortium name="The Broad Institute Genome Sequencing Center for Infectious Disease"/>
            <person name="Wu L."/>
            <person name="Ma J."/>
        </authorList>
    </citation>
    <scope>NUCLEOTIDE SEQUENCE [LARGE SCALE GENOMIC DNA]</scope>
    <source>
        <strain evidence="3">CGMCC 1.12702</strain>
    </source>
</reference>
<dbReference type="InterPro" id="IPR004843">
    <property type="entry name" value="Calcineurin-like_PHP"/>
</dbReference>
<evidence type="ECO:0000259" key="1">
    <source>
        <dbReference type="Pfam" id="PF00149"/>
    </source>
</evidence>
<dbReference type="CDD" id="cd00144">
    <property type="entry name" value="MPP_PPP_family"/>
    <property type="match status" value="1"/>
</dbReference>
<dbReference type="GO" id="GO:0016787">
    <property type="term" value="F:hydrolase activity"/>
    <property type="evidence" value="ECO:0007669"/>
    <property type="project" value="UniProtKB-KW"/>
</dbReference>
<keyword evidence="2" id="KW-0378">Hydrolase</keyword>
<dbReference type="PANTHER" id="PTHR42850">
    <property type="entry name" value="METALLOPHOSPHOESTERASE"/>
    <property type="match status" value="1"/>
</dbReference>
<keyword evidence="3" id="KW-1185">Reference proteome</keyword>
<dbReference type="InterPro" id="IPR029052">
    <property type="entry name" value="Metallo-depent_PP-like"/>
</dbReference>
<dbReference type="EMBL" id="JBHUGS010000001">
    <property type="protein sequence ID" value="MFD1949596.1"/>
    <property type="molecule type" value="Genomic_DNA"/>
</dbReference>